<name>A0A921SVY0_9MICO</name>
<accession>A0A921SVY0</accession>
<evidence type="ECO:0000313" key="2">
    <source>
        <dbReference type="Proteomes" id="UP000742460"/>
    </source>
</evidence>
<organism evidence="1 2">
    <name type="scientific">Brachybacterium massiliense</name>
    <dbReference type="NCBI Taxonomy" id="1755098"/>
    <lineage>
        <taxon>Bacteria</taxon>
        <taxon>Bacillati</taxon>
        <taxon>Actinomycetota</taxon>
        <taxon>Actinomycetes</taxon>
        <taxon>Micrococcales</taxon>
        <taxon>Dermabacteraceae</taxon>
        <taxon>Brachybacterium</taxon>
    </lineage>
</organism>
<comment type="caution">
    <text evidence="1">The sequence shown here is derived from an EMBL/GenBank/DDBJ whole genome shotgun (WGS) entry which is preliminary data.</text>
</comment>
<sequence length="284" mass="29393">MSTPMNNSLPWPADAEVLPVASVRPVLDRLSSLVTTHAQDAAAIPGLAVTEEEVSADPPPALEQIVDELGGITVRGLTMLTLQIEDRTDVGPYTLLGPATTYYPLYETPDSAVVLALDEDGTPGAVYGIGEDLALQLAAPDLGAYLERFAAALEATLAGLAERGPAEEDSEDARTDAAEQLMDQHLFAELLGMREIEEADETAGADKTTGTDGTAGTGISVVPLQDPAASGLPGLPAGALAVADLREAPVGARVDLMDVDVPGDPLELHVAWSERGRVIALLGG</sequence>
<reference evidence="1" key="2">
    <citation type="submission" date="2021-09" db="EMBL/GenBank/DDBJ databases">
        <authorList>
            <person name="Gilroy R."/>
        </authorList>
    </citation>
    <scope>NUCLEOTIDE SEQUENCE</scope>
    <source>
        <strain evidence="1">ChiGjej5B5-22894</strain>
    </source>
</reference>
<dbReference type="AlphaFoldDB" id="A0A921SVY0"/>
<proteinExistence type="predicted"/>
<dbReference type="Proteomes" id="UP000742460">
    <property type="component" value="Unassembled WGS sequence"/>
</dbReference>
<gene>
    <name evidence="1" type="ORF">K8V81_00835</name>
</gene>
<protein>
    <submittedName>
        <fullName evidence="1">Uncharacterized protein</fullName>
    </submittedName>
</protein>
<dbReference type="EMBL" id="DYUE01000028">
    <property type="protein sequence ID" value="HJG90246.1"/>
    <property type="molecule type" value="Genomic_DNA"/>
</dbReference>
<evidence type="ECO:0000313" key="1">
    <source>
        <dbReference type="EMBL" id="HJG90246.1"/>
    </source>
</evidence>
<reference evidence="1" key="1">
    <citation type="journal article" date="2021" name="PeerJ">
        <title>Extensive microbial diversity within the chicken gut microbiome revealed by metagenomics and culture.</title>
        <authorList>
            <person name="Gilroy R."/>
            <person name="Ravi A."/>
            <person name="Getino M."/>
            <person name="Pursley I."/>
            <person name="Horton D.L."/>
            <person name="Alikhan N.F."/>
            <person name="Baker D."/>
            <person name="Gharbi K."/>
            <person name="Hall N."/>
            <person name="Watson M."/>
            <person name="Adriaenssens E.M."/>
            <person name="Foster-Nyarko E."/>
            <person name="Jarju S."/>
            <person name="Secka A."/>
            <person name="Antonio M."/>
            <person name="Oren A."/>
            <person name="Chaudhuri R.R."/>
            <person name="La Ragione R."/>
            <person name="Hildebrand F."/>
            <person name="Pallen M.J."/>
        </authorList>
    </citation>
    <scope>NUCLEOTIDE SEQUENCE</scope>
    <source>
        <strain evidence="1">ChiGjej5B5-22894</strain>
    </source>
</reference>